<reference evidence="8 9" key="1">
    <citation type="submission" date="2018-02" db="EMBL/GenBank/DDBJ databases">
        <title>Complete genome of the streamlined marine actinobacterium Pontimonas salivibrio CL-TW6 adapted to coastal planktonic lifestype.</title>
        <authorList>
            <person name="Cho B.C."/>
            <person name="Hardies S.C."/>
            <person name="Jang G.I."/>
            <person name="Hwang C.Y."/>
        </authorList>
    </citation>
    <scope>NUCLEOTIDE SEQUENCE [LARGE SCALE GENOMIC DNA]</scope>
    <source>
        <strain evidence="8 9">CL-TW6</strain>
    </source>
</reference>
<evidence type="ECO:0000256" key="3">
    <source>
        <dbReference type="ARBA" id="ARBA00022989"/>
    </source>
</evidence>
<dbReference type="EMBL" id="CP026923">
    <property type="protein sequence ID" value="AVG24622.1"/>
    <property type="molecule type" value="Genomic_DNA"/>
</dbReference>
<keyword evidence="5" id="KW-0046">Antibiotic resistance</keyword>
<dbReference type="PROSITE" id="PS51012">
    <property type="entry name" value="ABC_TM2"/>
    <property type="match status" value="1"/>
</dbReference>
<keyword evidence="6" id="KW-0813">Transport</keyword>
<dbReference type="InterPro" id="IPR013525">
    <property type="entry name" value="ABC2_TM"/>
</dbReference>
<dbReference type="PANTHER" id="PTHR43229:SF2">
    <property type="entry name" value="NODULATION PROTEIN J"/>
    <property type="match status" value="1"/>
</dbReference>
<organism evidence="8 9">
    <name type="scientific">Pontimonas salivibrio</name>
    <dbReference type="NCBI Taxonomy" id="1159327"/>
    <lineage>
        <taxon>Bacteria</taxon>
        <taxon>Bacillati</taxon>
        <taxon>Actinomycetota</taxon>
        <taxon>Actinomycetes</taxon>
        <taxon>Micrococcales</taxon>
        <taxon>Microbacteriaceae</taxon>
        <taxon>Pontimonas</taxon>
    </lineage>
</organism>
<dbReference type="GO" id="GO:0140359">
    <property type="term" value="F:ABC-type transporter activity"/>
    <property type="evidence" value="ECO:0007669"/>
    <property type="project" value="InterPro"/>
</dbReference>
<sequence>MSVIEQKTPEGVAAGITTRPSPWRFWFVTERKIRALRGYASSAFITSIANPVVYLLALGVGLGSLVPGGVQGVDYLVFVAPALFAMSAVFVANEESTYQILVGFRYRPIFTAMHQTPLRGVDIVVGHVTFVAIRMLATAAIYFLVIIAFGGISQWSALWMVPIAAMTGMALGSLIMAYAATITTDRGQLPMLYRLIFVPLFLFSGTFFPLEQLPVFLQPIGWISPLWHGAEWGRVVSYGHVEPTWLTVVHAVYLAILIVLGVTLAIRTFTKRLSS</sequence>
<evidence type="ECO:0000313" key="9">
    <source>
        <dbReference type="Proteomes" id="UP000243077"/>
    </source>
</evidence>
<dbReference type="PANTHER" id="PTHR43229">
    <property type="entry name" value="NODULATION PROTEIN J"/>
    <property type="match status" value="1"/>
</dbReference>
<keyword evidence="3 6" id="KW-1133">Transmembrane helix</keyword>
<dbReference type="InterPro" id="IPR051784">
    <property type="entry name" value="Nod_factor_ABC_transporter"/>
</dbReference>
<dbReference type="OrthoDB" id="9778589at2"/>
<proteinExistence type="inferred from homology"/>
<comment type="similarity">
    <text evidence="6">Belongs to the ABC-2 integral membrane protein family.</text>
</comment>
<dbReference type="Pfam" id="PF01061">
    <property type="entry name" value="ABC2_membrane"/>
    <property type="match status" value="1"/>
</dbReference>
<feature type="domain" description="ABC transmembrane type-2" evidence="7">
    <location>
        <begin position="42"/>
        <end position="272"/>
    </location>
</feature>
<feature type="transmembrane region" description="Helical" evidence="6">
    <location>
        <begin position="75"/>
        <end position="92"/>
    </location>
</feature>
<dbReference type="InterPro" id="IPR047817">
    <property type="entry name" value="ABC2_TM_bact-type"/>
</dbReference>
<feature type="transmembrane region" description="Helical" evidence="6">
    <location>
        <begin position="158"/>
        <end position="180"/>
    </location>
</feature>
<dbReference type="InterPro" id="IPR000412">
    <property type="entry name" value="ABC_2_transport"/>
</dbReference>
<gene>
    <name evidence="8" type="ORF">C3B54_111689</name>
</gene>
<evidence type="ECO:0000256" key="2">
    <source>
        <dbReference type="ARBA" id="ARBA00022692"/>
    </source>
</evidence>
<dbReference type="GO" id="GO:0043190">
    <property type="term" value="C:ATP-binding cassette (ABC) transporter complex"/>
    <property type="evidence" value="ECO:0007669"/>
    <property type="project" value="InterPro"/>
</dbReference>
<evidence type="ECO:0000313" key="8">
    <source>
        <dbReference type="EMBL" id="AVG24622.1"/>
    </source>
</evidence>
<feature type="transmembrane region" description="Helical" evidence="6">
    <location>
        <begin position="245"/>
        <end position="266"/>
    </location>
</feature>
<protein>
    <recommendedName>
        <fullName evidence="6">Transport permease protein</fullName>
    </recommendedName>
</protein>
<evidence type="ECO:0000256" key="6">
    <source>
        <dbReference type="RuleBase" id="RU361157"/>
    </source>
</evidence>
<dbReference type="RefSeq" id="WP_104914077.1">
    <property type="nucleotide sequence ID" value="NZ_CP026923.1"/>
</dbReference>
<feature type="transmembrane region" description="Helical" evidence="6">
    <location>
        <begin position="123"/>
        <end position="152"/>
    </location>
</feature>
<accession>A0A2L2BSN0</accession>
<dbReference type="Proteomes" id="UP000243077">
    <property type="component" value="Chromosome"/>
</dbReference>
<evidence type="ECO:0000256" key="5">
    <source>
        <dbReference type="ARBA" id="ARBA00023251"/>
    </source>
</evidence>
<keyword evidence="9" id="KW-1185">Reference proteome</keyword>
<evidence type="ECO:0000256" key="1">
    <source>
        <dbReference type="ARBA" id="ARBA00004141"/>
    </source>
</evidence>
<dbReference type="AlphaFoldDB" id="A0A2L2BSN0"/>
<evidence type="ECO:0000259" key="7">
    <source>
        <dbReference type="PROSITE" id="PS51012"/>
    </source>
</evidence>
<feature type="transmembrane region" description="Helical" evidence="6">
    <location>
        <begin position="192"/>
        <end position="210"/>
    </location>
</feature>
<feature type="transmembrane region" description="Helical" evidence="6">
    <location>
        <begin position="39"/>
        <end position="63"/>
    </location>
</feature>
<comment type="subcellular location">
    <subcellularLocation>
        <location evidence="6">Cell membrane</location>
        <topology evidence="6">Multi-pass membrane protein</topology>
    </subcellularLocation>
    <subcellularLocation>
        <location evidence="1">Membrane</location>
        <topology evidence="1">Multi-pass membrane protein</topology>
    </subcellularLocation>
</comment>
<dbReference type="PIRSF" id="PIRSF006648">
    <property type="entry name" value="DrrB"/>
    <property type="match status" value="1"/>
</dbReference>
<dbReference type="KEGG" id="psai:C3B54_111689"/>
<keyword evidence="4 6" id="KW-0472">Membrane</keyword>
<evidence type="ECO:0000256" key="4">
    <source>
        <dbReference type="ARBA" id="ARBA00023136"/>
    </source>
</evidence>
<name>A0A2L2BSN0_9MICO</name>
<dbReference type="GO" id="GO:0046677">
    <property type="term" value="P:response to antibiotic"/>
    <property type="evidence" value="ECO:0007669"/>
    <property type="project" value="UniProtKB-KW"/>
</dbReference>
<keyword evidence="6" id="KW-1003">Cell membrane</keyword>
<keyword evidence="2 6" id="KW-0812">Transmembrane</keyword>
<dbReference type="PRINTS" id="PR00164">
    <property type="entry name" value="ABC2TRNSPORT"/>
</dbReference>